<dbReference type="KEGG" id="sbk:SHEWBE_3417"/>
<protein>
    <submittedName>
        <fullName evidence="1">Uncharacterized protein</fullName>
    </submittedName>
</protein>
<name>A0A330M8P8_9GAMM</name>
<sequence length="42" mass="4801">MTCVGSVAQSVMRYTANCQLHINTYILVFCFAGAHRFQYDCH</sequence>
<dbReference type="Proteomes" id="UP000250123">
    <property type="component" value="Chromosome SHEWBE"/>
</dbReference>
<reference evidence="2" key="1">
    <citation type="submission" date="2018-06" db="EMBL/GenBank/DDBJ databases">
        <authorList>
            <person name="Cea G.-C."/>
            <person name="William W."/>
        </authorList>
    </citation>
    <scope>NUCLEOTIDE SEQUENCE [LARGE SCALE GENOMIC DNA]</scope>
    <source>
        <strain evidence="2">DB21MT-2</strain>
    </source>
</reference>
<dbReference type="AlphaFoldDB" id="A0A330M8P8"/>
<dbReference type="EMBL" id="LS483452">
    <property type="protein sequence ID" value="SQH77380.1"/>
    <property type="molecule type" value="Genomic_DNA"/>
</dbReference>
<accession>A0A330M8P8</accession>
<proteinExistence type="predicted"/>
<organism evidence="1 2">
    <name type="scientific">Shewanella benthica</name>
    <dbReference type="NCBI Taxonomy" id="43661"/>
    <lineage>
        <taxon>Bacteria</taxon>
        <taxon>Pseudomonadati</taxon>
        <taxon>Pseudomonadota</taxon>
        <taxon>Gammaproteobacteria</taxon>
        <taxon>Alteromonadales</taxon>
        <taxon>Shewanellaceae</taxon>
        <taxon>Shewanella</taxon>
    </lineage>
</organism>
<evidence type="ECO:0000313" key="1">
    <source>
        <dbReference type="EMBL" id="SQH77380.1"/>
    </source>
</evidence>
<evidence type="ECO:0000313" key="2">
    <source>
        <dbReference type="Proteomes" id="UP000250123"/>
    </source>
</evidence>
<gene>
    <name evidence="1" type="ORF">SHEWBE_3417</name>
</gene>